<proteinExistence type="predicted"/>
<protein>
    <submittedName>
        <fullName evidence="2">Uncharacterized protein</fullName>
    </submittedName>
</protein>
<feature type="compositionally biased region" description="Basic and acidic residues" evidence="1">
    <location>
        <begin position="160"/>
        <end position="170"/>
    </location>
</feature>
<feature type="compositionally biased region" description="Acidic residues" evidence="1">
    <location>
        <begin position="386"/>
        <end position="398"/>
    </location>
</feature>
<reference evidence="3" key="1">
    <citation type="submission" date="2024-04" db="EMBL/GenBank/DDBJ databases">
        <title>Salinicola lusitanus LLJ914,a marine bacterium isolated from the Okinawa Trough.</title>
        <authorList>
            <person name="Li J."/>
        </authorList>
    </citation>
    <scope>NUCLEOTIDE SEQUENCE [LARGE SCALE GENOMIC DNA]</scope>
</reference>
<name>A0AAW0Q535_9GOBI</name>
<comment type="caution">
    <text evidence="2">The sequence shown here is derived from an EMBL/GenBank/DDBJ whole genome shotgun (WGS) entry which is preliminary data.</text>
</comment>
<feature type="region of interest" description="Disordered" evidence="1">
    <location>
        <begin position="549"/>
        <end position="587"/>
    </location>
</feature>
<feature type="compositionally biased region" description="Acidic residues" evidence="1">
    <location>
        <begin position="136"/>
        <end position="159"/>
    </location>
</feature>
<feature type="region of interest" description="Disordered" evidence="1">
    <location>
        <begin position="335"/>
        <end position="410"/>
    </location>
</feature>
<dbReference type="AlphaFoldDB" id="A0AAW0Q535"/>
<sequence>MQTGADVVVTMDESTSIKEVCLSKLAQESDHPREQTLINIGRAFTVWRQLYAEAGARSDAHFAMMLLYFYKHAKENPLSVKLLSQSSAYERFCSPQSSQVQSAGLVQIQNKSCSLYRGLSNPEQSIEVTVELDQKEDDLVSEPEETAQCNDEDDISDEEDGRKSDLRSDDDWLPLTEDEAVEEEAVGPYMKQLCTDCGAFHYNKTNHICDLKSHIQRNHPLEDKDAERSVGVTDTSENVQKPDTEPVQQKVNRNLGRYASGRPLGRPKKISNVSMSVLEIEDPRTQHGISGADRNAYWVQNGNELCPPNRGVSNTSQHPGGIELTFEVDQTEDYASEPEALVQSDEDDFSEEEERGKKGHASSDDEWLPHTLTEEGTEELKRNSSSEEDSDDEEELDDEQKPSPSQKKRQLCTDCGSFYQSQNHISLSQEGENRAQDDEKSLQIGKTTRCQLALSNEFDTPVIVIINVIVNIIIANNIIANNIIIVNNNIIVNNKIIIVNNNIINSDRVCGSEERERAWSRRERERGGEKSGTQTLLSHFSLQLCAAGAQHTPEPCGRHRSTDTRPERRCKLSLPRSTSTEDSSTPR</sequence>
<accession>A0AAW0Q535</accession>
<feature type="region of interest" description="Disordered" evidence="1">
    <location>
        <begin position="224"/>
        <end position="243"/>
    </location>
</feature>
<feature type="compositionally biased region" description="Polar residues" evidence="1">
    <location>
        <begin position="575"/>
        <end position="587"/>
    </location>
</feature>
<organism evidence="2 3">
    <name type="scientific">Mugilogobius chulae</name>
    <name type="common">yellowstripe goby</name>
    <dbReference type="NCBI Taxonomy" id="88201"/>
    <lineage>
        <taxon>Eukaryota</taxon>
        <taxon>Metazoa</taxon>
        <taxon>Chordata</taxon>
        <taxon>Craniata</taxon>
        <taxon>Vertebrata</taxon>
        <taxon>Euteleostomi</taxon>
        <taxon>Actinopterygii</taxon>
        <taxon>Neopterygii</taxon>
        <taxon>Teleostei</taxon>
        <taxon>Neoteleostei</taxon>
        <taxon>Acanthomorphata</taxon>
        <taxon>Gobiaria</taxon>
        <taxon>Gobiiformes</taxon>
        <taxon>Gobioidei</taxon>
        <taxon>Gobiidae</taxon>
        <taxon>Gobionellinae</taxon>
        <taxon>Mugilogobius</taxon>
    </lineage>
</organism>
<keyword evidence="3" id="KW-1185">Reference proteome</keyword>
<feature type="compositionally biased region" description="Acidic residues" evidence="1">
    <location>
        <begin position="344"/>
        <end position="353"/>
    </location>
</feature>
<evidence type="ECO:0000313" key="3">
    <source>
        <dbReference type="Proteomes" id="UP001460270"/>
    </source>
</evidence>
<evidence type="ECO:0000256" key="1">
    <source>
        <dbReference type="SAM" id="MobiDB-lite"/>
    </source>
</evidence>
<gene>
    <name evidence="2" type="ORF">WMY93_001373</name>
</gene>
<dbReference type="Proteomes" id="UP001460270">
    <property type="component" value="Unassembled WGS sequence"/>
</dbReference>
<dbReference type="EMBL" id="JBBPFD010000001">
    <property type="protein sequence ID" value="KAK7945645.1"/>
    <property type="molecule type" value="Genomic_DNA"/>
</dbReference>
<evidence type="ECO:0000313" key="2">
    <source>
        <dbReference type="EMBL" id="KAK7945645.1"/>
    </source>
</evidence>
<feature type="compositionally biased region" description="Polar residues" evidence="1">
    <location>
        <begin position="232"/>
        <end position="243"/>
    </location>
</feature>
<feature type="region of interest" description="Disordered" evidence="1">
    <location>
        <begin position="136"/>
        <end position="172"/>
    </location>
</feature>
<feature type="compositionally biased region" description="Basic and acidic residues" evidence="1">
    <location>
        <begin position="556"/>
        <end position="570"/>
    </location>
</feature>